<dbReference type="Pfam" id="PF01464">
    <property type="entry name" value="SLT"/>
    <property type="match status" value="1"/>
</dbReference>
<accession>A0A1I4XUZ0</accession>
<dbReference type="EMBL" id="FOVC01000005">
    <property type="protein sequence ID" value="SFN29634.1"/>
    <property type="molecule type" value="Genomic_DNA"/>
</dbReference>
<evidence type="ECO:0000313" key="4">
    <source>
        <dbReference type="EMBL" id="SFN29634.1"/>
    </source>
</evidence>
<dbReference type="OrthoDB" id="8019720at2"/>
<keyword evidence="5" id="KW-1185">Reference proteome</keyword>
<dbReference type="InterPro" id="IPR023346">
    <property type="entry name" value="Lysozyme-like_dom_sf"/>
</dbReference>
<dbReference type="Proteomes" id="UP000242222">
    <property type="component" value="Unassembled WGS sequence"/>
</dbReference>
<dbReference type="RefSeq" id="WP_092877308.1">
    <property type="nucleotide sequence ID" value="NZ_FOVC01000005.1"/>
</dbReference>
<dbReference type="AlphaFoldDB" id="A0A1I4XUZ0"/>
<evidence type="ECO:0000313" key="5">
    <source>
        <dbReference type="Proteomes" id="UP000242222"/>
    </source>
</evidence>
<gene>
    <name evidence="4" type="ORF">SAMN05216516_10519</name>
</gene>
<dbReference type="InterPro" id="IPR008258">
    <property type="entry name" value="Transglycosylase_SLT_dom_1"/>
</dbReference>
<feature type="transmembrane region" description="Helical" evidence="2">
    <location>
        <begin position="63"/>
        <end position="84"/>
    </location>
</feature>
<name>A0A1I4XUZ0_9GAMM</name>
<proteinExistence type="inferred from homology"/>
<sequence length="579" mass="62773">MIIDELAYKVTIKADEFLNGKRKVSEEVRKLKNQISDSSKGMGESFSDASEGMSKSAGTAVTAFRGLGLAFGAFLALGAGLVALKGMFQSTAESIVKANNMARLFGGTANNVIGVRNGFARAGLDGESFLHRTINSRLALANINNPTIFGGLTGDAQNLLTIGARTGIDIQKLGNPQSALKELQRYGRNHSTEDLMQTLSALGYNPNDASGIKSGKLTKLVDEETRKSKLTAEQIQAQEKLLSTLKGLDTTWETTKNNLTVAFGPWLVKAMNEFNKALNQSPGEIEKAIREFTSIMEQVGVEFEAIWRHFVQFIKDIISRIGSWIPNGKAATDKMTAWMDSIDSGAHKADAWLDSRAKSAWNSISGPFGTMLSSTNGNVTEGQRLELKNFDMGRMMDSVRQVESSGGVNLFSPSGAVGDYQLMPGTAKSEGLVVANGIDERLDPQKSRAAAQSYLSKLLKMFDGNVGDALTAYNWGPGNTRKWIDQGRGEGFVNNNGRFIKRPTESLEYAGKVMSDYNMRGMQNGLPPYNKTHSTVITNNVNKVEVNQADASTVGSITKSLNNQLVRSRNNQAFASAVK</sequence>
<dbReference type="PANTHER" id="PTHR37423:SF2">
    <property type="entry name" value="MEMBRANE-BOUND LYTIC MUREIN TRANSGLYCOSYLASE C"/>
    <property type="match status" value="1"/>
</dbReference>
<organism evidence="4 5">
    <name type="scientific">Izhakiella capsodis</name>
    <dbReference type="NCBI Taxonomy" id="1367852"/>
    <lineage>
        <taxon>Bacteria</taxon>
        <taxon>Pseudomonadati</taxon>
        <taxon>Pseudomonadota</taxon>
        <taxon>Gammaproteobacteria</taxon>
        <taxon>Enterobacterales</taxon>
        <taxon>Erwiniaceae</taxon>
        <taxon>Izhakiella</taxon>
    </lineage>
</organism>
<protein>
    <submittedName>
        <fullName evidence="4">Transglycosylase SLT domain-containing protein</fullName>
    </submittedName>
</protein>
<keyword evidence="2" id="KW-0812">Transmembrane</keyword>
<dbReference type="STRING" id="1367852.SAMN05216516_10519"/>
<reference evidence="5" key="1">
    <citation type="submission" date="2016-10" db="EMBL/GenBank/DDBJ databases">
        <authorList>
            <person name="Varghese N."/>
            <person name="Submissions S."/>
        </authorList>
    </citation>
    <scope>NUCLEOTIDE SEQUENCE [LARGE SCALE GENOMIC DNA]</scope>
    <source>
        <strain evidence="5">N6PO6</strain>
    </source>
</reference>
<dbReference type="Gene3D" id="1.10.530.10">
    <property type="match status" value="1"/>
</dbReference>
<dbReference type="CDD" id="cd00254">
    <property type="entry name" value="LT-like"/>
    <property type="match status" value="1"/>
</dbReference>
<feature type="domain" description="Transglycosylase SLT" evidence="3">
    <location>
        <begin position="398"/>
        <end position="488"/>
    </location>
</feature>
<evidence type="ECO:0000259" key="3">
    <source>
        <dbReference type="Pfam" id="PF01464"/>
    </source>
</evidence>
<comment type="similarity">
    <text evidence="1">Belongs to the transglycosylase Slt family.</text>
</comment>
<evidence type="ECO:0000256" key="2">
    <source>
        <dbReference type="SAM" id="Phobius"/>
    </source>
</evidence>
<dbReference type="PANTHER" id="PTHR37423">
    <property type="entry name" value="SOLUBLE LYTIC MUREIN TRANSGLYCOSYLASE-RELATED"/>
    <property type="match status" value="1"/>
</dbReference>
<evidence type="ECO:0000256" key="1">
    <source>
        <dbReference type="ARBA" id="ARBA00007734"/>
    </source>
</evidence>
<dbReference type="SUPFAM" id="SSF53955">
    <property type="entry name" value="Lysozyme-like"/>
    <property type="match status" value="1"/>
</dbReference>
<keyword evidence="2" id="KW-0472">Membrane</keyword>
<keyword evidence="2" id="KW-1133">Transmembrane helix</keyword>